<gene>
    <name evidence="8" type="ORF">M9Y10_011772</name>
</gene>
<evidence type="ECO:0000256" key="2">
    <source>
        <dbReference type="ARBA" id="ARBA00022490"/>
    </source>
</evidence>
<feature type="coiled-coil region" evidence="6">
    <location>
        <begin position="219"/>
        <end position="358"/>
    </location>
</feature>
<keyword evidence="5" id="KW-0131">Cell cycle</keyword>
<dbReference type="Proteomes" id="UP001470230">
    <property type="component" value="Unassembled WGS sequence"/>
</dbReference>
<dbReference type="Pfam" id="PF16531">
    <property type="entry name" value="SAS-6_N"/>
    <property type="match status" value="1"/>
</dbReference>
<proteinExistence type="predicted"/>
<feature type="coiled-coil region" evidence="6">
    <location>
        <begin position="408"/>
        <end position="470"/>
    </location>
</feature>
<organism evidence="8 9">
    <name type="scientific">Tritrichomonas musculus</name>
    <dbReference type="NCBI Taxonomy" id="1915356"/>
    <lineage>
        <taxon>Eukaryota</taxon>
        <taxon>Metamonada</taxon>
        <taxon>Parabasalia</taxon>
        <taxon>Tritrichomonadida</taxon>
        <taxon>Tritrichomonadidae</taxon>
        <taxon>Tritrichomonas</taxon>
    </lineage>
</organism>
<dbReference type="Gene3D" id="2.170.210.20">
    <property type="entry name" value="Spindle assembly abnormal protein 6, N-terminal domain"/>
    <property type="match status" value="1"/>
</dbReference>
<comment type="caution">
    <text evidence="8">The sequence shown here is derived from an EMBL/GenBank/DDBJ whole genome shotgun (WGS) entry which is preliminary data.</text>
</comment>
<evidence type="ECO:0000256" key="5">
    <source>
        <dbReference type="ARBA" id="ARBA00023306"/>
    </source>
</evidence>
<keyword evidence="2" id="KW-0963">Cytoplasm</keyword>
<dbReference type="InterPro" id="IPR032396">
    <property type="entry name" value="SAS-6_N"/>
</dbReference>
<evidence type="ECO:0000256" key="4">
    <source>
        <dbReference type="ARBA" id="ARBA00023212"/>
    </source>
</evidence>
<feature type="coiled-coil region" evidence="6">
    <location>
        <begin position="132"/>
        <end position="191"/>
    </location>
</feature>
<feature type="domain" description="Spindle assembly abnormal protein 6 N-terminal" evidence="7">
    <location>
        <begin position="28"/>
        <end position="123"/>
    </location>
</feature>
<keyword evidence="4" id="KW-0206">Cytoskeleton</keyword>
<protein>
    <submittedName>
        <fullName evidence="8">Spindle assembly abnormal protein 6</fullName>
    </submittedName>
</protein>
<dbReference type="PANTHER" id="PTHR44281:SF2">
    <property type="entry name" value="SPINDLE ASSEMBLY ABNORMAL PROTEIN 6 HOMOLOG"/>
    <property type="match status" value="1"/>
</dbReference>
<dbReference type="EMBL" id="JAPFFF010000017">
    <property type="protein sequence ID" value="KAK8864077.1"/>
    <property type="molecule type" value="Genomic_DNA"/>
</dbReference>
<accession>A0ABR2IK60</accession>
<reference evidence="8 9" key="1">
    <citation type="submission" date="2024-04" db="EMBL/GenBank/DDBJ databases">
        <title>Tritrichomonas musculus Genome.</title>
        <authorList>
            <person name="Alves-Ferreira E."/>
            <person name="Grigg M."/>
            <person name="Lorenzi H."/>
            <person name="Galac M."/>
        </authorList>
    </citation>
    <scope>NUCLEOTIDE SEQUENCE [LARGE SCALE GENOMIC DNA]</scope>
    <source>
        <strain evidence="8 9">EAF2021</strain>
    </source>
</reference>
<comment type="subcellular location">
    <subcellularLocation>
        <location evidence="1">Cytoplasm</location>
        <location evidence="1">Cytoskeleton</location>
        <location evidence="1">Microtubule organizing center</location>
        <location evidence="1">Centrosome</location>
    </subcellularLocation>
</comment>
<evidence type="ECO:0000259" key="7">
    <source>
        <dbReference type="Pfam" id="PF16531"/>
    </source>
</evidence>
<keyword evidence="3 6" id="KW-0175">Coiled coil</keyword>
<dbReference type="InterPro" id="IPR038558">
    <property type="entry name" value="SAS-6_N_sf"/>
</dbReference>
<evidence type="ECO:0000256" key="3">
    <source>
        <dbReference type="ARBA" id="ARBA00023054"/>
    </source>
</evidence>
<evidence type="ECO:0000313" key="8">
    <source>
        <dbReference type="EMBL" id="KAK8864077.1"/>
    </source>
</evidence>
<evidence type="ECO:0000313" key="9">
    <source>
        <dbReference type="Proteomes" id="UP001470230"/>
    </source>
</evidence>
<name>A0ABR2IK60_9EUKA</name>
<evidence type="ECO:0000256" key="1">
    <source>
        <dbReference type="ARBA" id="ARBA00004300"/>
    </source>
</evidence>
<sequence length="522" mass="61677">MDFEILVNTEIIKTDHSSLVRSLLYQFTRDVSSKPFKLQITDPEDPLFLFDYDLTSIKYQEVKREQFLACDFLDFPQCFYELLSINNQEPNTRKAVIDENNKPVLMLQQNTNFRLLVHLQLQLNMASDSRLKEFLSREAKKYKKMYNEALKSTEEANKLRQSEKEKYESQIAQYEQKIQSEQKKFETEKQQIEVSTKQKIQQYEAALIETKQTLGQGYSTREQNIIDKYEEKIEEMRQNNISLIQEKHNAELVSQRHYEKIQNLEQKVTELTQKIKSLEENNQSNTGRISDQLNEISSLRTEVQRYKDKLSFVQQTLEEKATMVNSKASTVEELQIEISSKNEELEKCSKELERLYKVEEDFGFVKKKSLYVFSNLNQKMKDLKVICANKESMIAKMDQEIKKMQYQNHYLAEQLNSASSELNKLREDNQDLRNENTKLQLKVENLTSNLKACEETKNMIEEELNRQHKRTLMEDDDCDLLVSDNEDDINICNNNNINNLRETDNPIKKIGIFSDENTVNYF</sequence>
<evidence type="ECO:0000256" key="6">
    <source>
        <dbReference type="SAM" id="Coils"/>
    </source>
</evidence>
<keyword evidence="9" id="KW-1185">Reference proteome</keyword>
<dbReference type="PANTHER" id="PTHR44281">
    <property type="entry name" value="SPINDLE ASSEMBLY ABNORMAL PROTEIN 6 HOMOLOG"/>
    <property type="match status" value="1"/>
</dbReference>